<dbReference type="KEGG" id="cbaa:SRAA_1550"/>
<organism evidence="1 2">
    <name type="scientific">Serpentinimonas raichei</name>
    <dbReference type="NCBI Taxonomy" id="1458425"/>
    <lineage>
        <taxon>Bacteria</taxon>
        <taxon>Pseudomonadati</taxon>
        <taxon>Pseudomonadota</taxon>
        <taxon>Betaproteobacteria</taxon>
        <taxon>Burkholderiales</taxon>
        <taxon>Comamonadaceae</taxon>
        <taxon>Serpentinimonas</taxon>
    </lineage>
</organism>
<reference evidence="1 2" key="1">
    <citation type="journal article" date="2014" name="Nat. Commun.">
        <title>Physiological and genomic features of highly alkaliphilic hydrogen-utilizing Betaproteobacteria from a continental serpentinizing site.</title>
        <authorList>
            <person name="Suzuki S."/>
            <person name="Kuenen J.G."/>
            <person name="Schipper K."/>
            <person name="van der Velde S."/>
            <person name="Ishii S."/>
            <person name="Wu A."/>
            <person name="Sorokin D.Y."/>
            <person name="Tenney A."/>
            <person name="Meng X.Y."/>
            <person name="Morrill P.L."/>
            <person name="Kamagata Y."/>
            <person name="Muyzer G."/>
            <person name="Nealson K.H."/>
        </authorList>
    </citation>
    <scope>NUCLEOTIDE SEQUENCE [LARGE SCALE GENOMIC DNA]</scope>
    <source>
        <strain evidence="1 2">A1</strain>
    </source>
</reference>
<evidence type="ECO:0000313" key="1">
    <source>
        <dbReference type="EMBL" id="BAO81404.1"/>
    </source>
</evidence>
<dbReference type="STRING" id="1458425.SRAA_1550"/>
<dbReference type="EMBL" id="AP014568">
    <property type="protein sequence ID" value="BAO81404.1"/>
    <property type="molecule type" value="Genomic_DNA"/>
</dbReference>
<dbReference type="AlphaFoldDB" id="A0A060NR81"/>
<keyword evidence="2" id="KW-1185">Reference proteome</keyword>
<dbReference type="OrthoDB" id="1495109at2"/>
<accession>A0A060NR81</accession>
<evidence type="ECO:0008006" key="3">
    <source>
        <dbReference type="Google" id="ProtNLM"/>
    </source>
</evidence>
<name>A0A060NR81_9BURK</name>
<sequence length="72" mass="8065">MIQTVEAIVDECGVVRLLEPLHLARRHRAFLTVLADEPAADHEAALLSEASLAQDWLRPEEDAAWAHLQQAR</sequence>
<dbReference type="HOGENOM" id="CLU_2698679_0_0_4"/>
<gene>
    <name evidence="1" type="ORF">SRAA_1550</name>
</gene>
<protein>
    <recommendedName>
        <fullName evidence="3">DUF2281 domain-containing protein</fullName>
    </recommendedName>
</protein>
<dbReference type="RefSeq" id="WP_045531898.1">
    <property type="nucleotide sequence ID" value="NZ_AP014568.1"/>
</dbReference>
<evidence type="ECO:0000313" key="2">
    <source>
        <dbReference type="Proteomes" id="UP000067461"/>
    </source>
</evidence>
<dbReference type="Proteomes" id="UP000067461">
    <property type="component" value="Chromosome"/>
</dbReference>
<proteinExistence type="predicted"/>